<proteinExistence type="predicted"/>
<keyword evidence="2" id="KW-1185">Reference proteome</keyword>
<evidence type="ECO:0000313" key="1">
    <source>
        <dbReference type="EMBL" id="POM64318.1"/>
    </source>
</evidence>
<dbReference type="PANTHER" id="PTHR40866:SF1">
    <property type="entry name" value="BED-TYPE DOMAIN-CONTAINING PROTEIN"/>
    <property type="match status" value="1"/>
</dbReference>
<evidence type="ECO:0008006" key="3">
    <source>
        <dbReference type="Google" id="ProtNLM"/>
    </source>
</evidence>
<dbReference type="Proteomes" id="UP000237271">
    <property type="component" value="Unassembled WGS sequence"/>
</dbReference>
<evidence type="ECO:0000313" key="2">
    <source>
        <dbReference type="Proteomes" id="UP000237271"/>
    </source>
</evidence>
<comment type="caution">
    <text evidence="1">The sequence shown here is derived from an EMBL/GenBank/DDBJ whole genome shotgun (WGS) entry which is preliminary data.</text>
</comment>
<reference evidence="1 2" key="1">
    <citation type="journal article" date="2017" name="Genome Biol. Evol.">
        <title>Phytophthora megakarya and P. palmivora, closely related causal agents of cacao black pod rot, underwent increases in genome sizes and gene numbers by different mechanisms.</title>
        <authorList>
            <person name="Ali S.S."/>
            <person name="Shao J."/>
            <person name="Lary D.J."/>
            <person name="Kronmiller B."/>
            <person name="Shen D."/>
            <person name="Strem M.D."/>
            <person name="Amoako-Attah I."/>
            <person name="Akrofi A.Y."/>
            <person name="Begoude B.A."/>
            <person name="Ten Hoopen G.M."/>
            <person name="Coulibaly K."/>
            <person name="Kebe B.I."/>
            <person name="Melnick R.L."/>
            <person name="Guiltinan M.J."/>
            <person name="Tyler B.M."/>
            <person name="Meinhardt L.W."/>
            <person name="Bailey B.A."/>
        </authorList>
    </citation>
    <scope>NUCLEOTIDE SEQUENCE [LARGE SCALE GENOMIC DNA]</scope>
    <source>
        <strain evidence="2">sbr112.9</strain>
    </source>
</reference>
<dbReference type="EMBL" id="NCKW01011132">
    <property type="protein sequence ID" value="POM64318.1"/>
    <property type="molecule type" value="Genomic_DNA"/>
</dbReference>
<name>A0A2P4XFJ8_9STRA</name>
<organism evidence="1 2">
    <name type="scientific">Phytophthora palmivora</name>
    <dbReference type="NCBI Taxonomy" id="4796"/>
    <lineage>
        <taxon>Eukaryota</taxon>
        <taxon>Sar</taxon>
        <taxon>Stramenopiles</taxon>
        <taxon>Oomycota</taxon>
        <taxon>Peronosporomycetes</taxon>
        <taxon>Peronosporales</taxon>
        <taxon>Peronosporaceae</taxon>
        <taxon>Phytophthora</taxon>
    </lineage>
</organism>
<protein>
    <recommendedName>
        <fullName evidence="3">HAT C-terminal dimerisation domain-containing protein</fullName>
    </recommendedName>
</protein>
<sequence>MRKLCTLNQAAKLSLSQKILQGDGLTLLDARDLFDGLLEIRPGMSKYLGTSSSQHPALTAVRSGSGQGDCGKIGFLTAKEAADLEPFRFMDGDRDNSGAVRSAESEGFADRFLKQRKTVAETPRYKLLSVIPPTSNTVERLFSVARAVLRHEWHRLTPMTLEMILFLKVNGSFWNVATVDTCL</sequence>
<dbReference type="AlphaFoldDB" id="A0A2P4XFJ8"/>
<dbReference type="PANTHER" id="PTHR40866">
    <property type="entry name" value="BED-TYPE DOMAIN-CONTAINING PROTEIN"/>
    <property type="match status" value="1"/>
</dbReference>
<dbReference type="OrthoDB" id="107790at2759"/>
<gene>
    <name evidence="1" type="ORF">PHPALM_20172</name>
</gene>
<accession>A0A2P4XFJ8</accession>